<dbReference type="STRING" id="1447875.A0A2B7X993"/>
<comment type="caution">
    <text evidence="1">The sequence shown here is derived from an EMBL/GenBank/DDBJ whole genome shotgun (WGS) entry which is preliminary data.</text>
</comment>
<gene>
    <name evidence="1" type="ORF">AJ79_06776</name>
</gene>
<organism evidence="1 2">
    <name type="scientific">Helicocarpus griseus UAMH5409</name>
    <dbReference type="NCBI Taxonomy" id="1447875"/>
    <lineage>
        <taxon>Eukaryota</taxon>
        <taxon>Fungi</taxon>
        <taxon>Dikarya</taxon>
        <taxon>Ascomycota</taxon>
        <taxon>Pezizomycotina</taxon>
        <taxon>Eurotiomycetes</taxon>
        <taxon>Eurotiomycetidae</taxon>
        <taxon>Onygenales</taxon>
        <taxon>Ajellomycetaceae</taxon>
        <taxon>Helicocarpus</taxon>
    </lineage>
</organism>
<evidence type="ECO:0000313" key="2">
    <source>
        <dbReference type="Proteomes" id="UP000223968"/>
    </source>
</evidence>
<dbReference type="EMBL" id="PDNB01000125">
    <property type="protein sequence ID" value="PGH05469.1"/>
    <property type="molecule type" value="Genomic_DNA"/>
</dbReference>
<dbReference type="OrthoDB" id="4587349at2759"/>
<feature type="non-terminal residue" evidence="1">
    <location>
        <position position="110"/>
    </location>
</feature>
<protein>
    <submittedName>
        <fullName evidence="1">Uncharacterized protein</fullName>
    </submittedName>
</protein>
<sequence length="110" mass="11665">MTTILDSRGSNPPNPFSAPIRSLVASSQGFNETAADLVSIVVSSPKPAHTLWELWDAQPCTTLSSPSLTPSARSRLRDSSTCHRDFPRSLAIASTIESYSGGSCRALADS</sequence>
<reference evidence="1 2" key="1">
    <citation type="submission" date="2017-10" db="EMBL/GenBank/DDBJ databases">
        <title>Comparative genomics in systemic dimorphic fungi from Ajellomycetaceae.</title>
        <authorList>
            <person name="Munoz J.F."/>
            <person name="Mcewen J.G."/>
            <person name="Clay O.K."/>
            <person name="Cuomo C.A."/>
        </authorList>
    </citation>
    <scope>NUCLEOTIDE SEQUENCE [LARGE SCALE GENOMIC DNA]</scope>
    <source>
        <strain evidence="1 2">UAMH5409</strain>
    </source>
</reference>
<accession>A0A2B7X993</accession>
<keyword evidence="2" id="KW-1185">Reference proteome</keyword>
<evidence type="ECO:0000313" key="1">
    <source>
        <dbReference type="EMBL" id="PGH05469.1"/>
    </source>
</evidence>
<name>A0A2B7X993_9EURO</name>
<dbReference type="Proteomes" id="UP000223968">
    <property type="component" value="Unassembled WGS sequence"/>
</dbReference>
<proteinExistence type="predicted"/>
<dbReference type="AlphaFoldDB" id="A0A2B7X993"/>